<dbReference type="EC" id="2.7.10.2" evidence="1"/>
<keyword evidence="1" id="KW-0808">Transferase</keyword>
<dbReference type="GO" id="GO:0004715">
    <property type="term" value="F:non-membrane spanning protein tyrosine kinase activity"/>
    <property type="evidence" value="ECO:0007669"/>
    <property type="project" value="UniProtKB-EC"/>
</dbReference>
<protein>
    <submittedName>
        <fullName evidence="1">Tyrosine-protein kinase YwqD</fullName>
        <ecNumber evidence="1">2.7.10.2</ecNumber>
    </submittedName>
</protein>
<accession>A0A2H9TCD2</accession>
<evidence type="ECO:0000313" key="1">
    <source>
        <dbReference type="EMBL" id="PJE80912.1"/>
    </source>
</evidence>
<dbReference type="AlphaFoldDB" id="A0A2H9TCD2"/>
<dbReference type="InterPro" id="IPR027417">
    <property type="entry name" value="P-loop_NTPase"/>
</dbReference>
<dbReference type="SUPFAM" id="SSF52540">
    <property type="entry name" value="P-loop containing nucleoside triphosphate hydrolases"/>
    <property type="match status" value="1"/>
</dbReference>
<dbReference type="EMBL" id="NSIT01000002">
    <property type="protein sequence ID" value="PJE80912.1"/>
    <property type="molecule type" value="Genomic_DNA"/>
</dbReference>
<name>A0A2H9TCD2_9ZZZZ</name>
<gene>
    <name evidence="1" type="primary">ywqD</name>
    <name evidence="1" type="ORF">CI610_00070</name>
</gene>
<reference evidence="1" key="1">
    <citation type="journal article" date="2017" name="Appl. Environ. Microbiol.">
        <title>Molecular characterization of an Endozoicomonas-like organism causing infection in king scallop Pecten maximus L.</title>
        <authorList>
            <person name="Cano I."/>
            <person name="van Aerle R."/>
            <person name="Ross S."/>
            <person name="Verner-Jeffreys D.W."/>
            <person name="Paley R.K."/>
            <person name="Rimmer G."/>
            <person name="Ryder D."/>
            <person name="Hooper P."/>
            <person name="Stone D."/>
            <person name="Feist S.W."/>
        </authorList>
    </citation>
    <scope>NUCLEOTIDE SEQUENCE</scope>
</reference>
<sequence length="235" mass="26378">MIKLPIHYMEIETLYSNTIGKGLRSLAITSAVSNEGTSTVAYAVAARGAADGKKVLLIEMNMVHPYWSEQSQQTYSQWKPTPESMAENTIHDKDSGIHILPAPCRTDVIRFRSVNTMQRIIAHWLVMYDLILFDTSPVNALNRNNIPAEFICSQVSGTLITVLSGSTQKYEVQKALTTLLGNNINVVGFVMNDAYEPSLVDDICHETHKLDSKCPTLMKQIRAFIRRSPFFNIQQ</sequence>
<dbReference type="InterPro" id="IPR050445">
    <property type="entry name" value="Bact_polysacc_biosynth/exp"/>
</dbReference>
<proteinExistence type="predicted"/>
<dbReference type="PANTHER" id="PTHR32309:SF31">
    <property type="entry name" value="CAPSULAR EXOPOLYSACCHARIDE FAMILY"/>
    <property type="match status" value="1"/>
</dbReference>
<dbReference type="PANTHER" id="PTHR32309">
    <property type="entry name" value="TYROSINE-PROTEIN KINASE"/>
    <property type="match status" value="1"/>
</dbReference>
<organism evidence="1">
    <name type="scientific">invertebrate metagenome</name>
    <dbReference type="NCBI Taxonomy" id="1711999"/>
    <lineage>
        <taxon>unclassified sequences</taxon>
        <taxon>metagenomes</taxon>
        <taxon>organismal metagenomes</taxon>
    </lineage>
</organism>
<comment type="caution">
    <text evidence="1">The sequence shown here is derived from an EMBL/GenBank/DDBJ whole genome shotgun (WGS) entry which is preliminary data.</text>
</comment>
<keyword evidence="1" id="KW-0418">Kinase</keyword>
<dbReference type="Gene3D" id="3.40.50.300">
    <property type="entry name" value="P-loop containing nucleotide triphosphate hydrolases"/>
    <property type="match status" value="1"/>
</dbReference>